<feature type="compositionally biased region" description="Basic and acidic residues" evidence="1">
    <location>
        <begin position="441"/>
        <end position="455"/>
    </location>
</feature>
<dbReference type="RefSeq" id="WP_052554583.1">
    <property type="nucleotide sequence ID" value="NZ_JMCC02000083.1"/>
</dbReference>
<dbReference type="Proteomes" id="UP000031599">
    <property type="component" value="Unassembled WGS sequence"/>
</dbReference>
<gene>
    <name evidence="3" type="ORF">DB30_07365</name>
</gene>
<name>A0A0C1Z8J7_9BACT</name>
<organism evidence="3 4">
    <name type="scientific">Enhygromyxa salina</name>
    <dbReference type="NCBI Taxonomy" id="215803"/>
    <lineage>
        <taxon>Bacteria</taxon>
        <taxon>Pseudomonadati</taxon>
        <taxon>Myxococcota</taxon>
        <taxon>Polyangia</taxon>
        <taxon>Nannocystales</taxon>
        <taxon>Nannocystaceae</taxon>
        <taxon>Enhygromyxa</taxon>
    </lineage>
</organism>
<accession>A0A0C1Z8J7</accession>
<evidence type="ECO:0000313" key="3">
    <source>
        <dbReference type="EMBL" id="KIG13949.1"/>
    </source>
</evidence>
<evidence type="ECO:0000256" key="2">
    <source>
        <dbReference type="SAM" id="Phobius"/>
    </source>
</evidence>
<dbReference type="InterPro" id="IPR012902">
    <property type="entry name" value="N_methyl_site"/>
</dbReference>
<dbReference type="AlphaFoldDB" id="A0A0C1Z8J7"/>
<feature type="region of interest" description="Disordered" evidence="1">
    <location>
        <begin position="421"/>
        <end position="461"/>
    </location>
</feature>
<keyword evidence="2" id="KW-0472">Membrane</keyword>
<dbReference type="PROSITE" id="PS00409">
    <property type="entry name" value="PROKAR_NTER_METHYL"/>
    <property type="match status" value="1"/>
</dbReference>
<comment type="caution">
    <text evidence="3">The sequence shown here is derived from an EMBL/GenBank/DDBJ whole genome shotgun (WGS) entry which is preliminary data.</text>
</comment>
<dbReference type="Pfam" id="PF07963">
    <property type="entry name" value="N_methyl"/>
    <property type="match status" value="1"/>
</dbReference>
<proteinExistence type="predicted"/>
<keyword evidence="2" id="KW-0812">Transmembrane</keyword>
<evidence type="ECO:0000313" key="4">
    <source>
        <dbReference type="Proteomes" id="UP000031599"/>
    </source>
</evidence>
<dbReference type="EMBL" id="JMCC02000083">
    <property type="protein sequence ID" value="KIG13949.1"/>
    <property type="molecule type" value="Genomic_DNA"/>
</dbReference>
<reference evidence="3 4" key="1">
    <citation type="submission" date="2014-12" db="EMBL/GenBank/DDBJ databases">
        <title>Genome assembly of Enhygromyxa salina DSM 15201.</title>
        <authorList>
            <person name="Sharma G."/>
            <person name="Subramanian S."/>
        </authorList>
    </citation>
    <scope>NUCLEOTIDE SEQUENCE [LARGE SCALE GENOMIC DNA]</scope>
    <source>
        <strain evidence="3 4">DSM 15201</strain>
    </source>
</reference>
<keyword evidence="2" id="KW-1133">Transmembrane helix</keyword>
<sequence length="569" mass="60840">MSVTKTLQNRALFPTRGRQAQRGFTLIELMVAILVSSIVLMGVFAFASIQKDTASLQRRQIVLQQALEGSMYSLGTDIRMAGLGFGRQCSEVRIWSPVHNKLINPGGASGDNIADVYTDEITTEPYWVLRDGVQAHWRSGPDVGANDMAGLEVTSASPSSAADSIDIFRGELNLAAGSGLFQIQALPGSTASDAVLTFESSNLLDNGDGLQLAAVRQMFAPGSFVLVVPVSGTQAYVSETQSQCALVQITGEVEAGGAGSTSWELPISSDSPFNTNLEVLLGLGGLATPDDADPGSVGNKNGSPFGADWDPENFDRLDLIPLGRARWSRYEIDYTVETRPMLVRSDILGWREGDPTVGVINDYPGCTGGACRMPRLYLPSDNVQPPRVAIGPMIEDMQVAVGCDGWAPDSQPVIANLVPPPDVGFEEQGPASGPLANAANRKIDDRAEDGDRGNDEWLGNASAEAWGPDCVSWGTAERNAAEWAAGGPGFESQSAPGFRMSPQVVRVTLLAKPDTMAGGADAVTDAFYNELVAIEDRPTMDSVVGSREYRTLTERFRVRNTHWRDPALK</sequence>
<evidence type="ECO:0000256" key="1">
    <source>
        <dbReference type="SAM" id="MobiDB-lite"/>
    </source>
</evidence>
<feature type="transmembrane region" description="Helical" evidence="2">
    <location>
        <begin position="26"/>
        <end position="49"/>
    </location>
</feature>
<evidence type="ECO:0008006" key="5">
    <source>
        <dbReference type="Google" id="ProtNLM"/>
    </source>
</evidence>
<protein>
    <recommendedName>
        <fullName evidence="5">Prepilin-type N-terminal cleavage/methylation domain-containing protein</fullName>
    </recommendedName>
</protein>
<dbReference type="NCBIfam" id="TIGR02532">
    <property type="entry name" value="IV_pilin_GFxxxE"/>
    <property type="match status" value="1"/>
</dbReference>